<keyword evidence="1" id="KW-0732">Signal</keyword>
<proteinExistence type="predicted"/>
<gene>
    <name evidence="3" type="ORF">SAMN05216526_0954</name>
</gene>
<dbReference type="Gene3D" id="1.20.1270.180">
    <property type="match status" value="1"/>
</dbReference>
<organism evidence="3 4">
    <name type="scientific">Ectothiorhodosinus mongolicus</name>
    <dbReference type="NCBI Taxonomy" id="233100"/>
    <lineage>
        <taxon>Bacteria</taxon>
        <taxon>Pseudomonadati</taxon>
        <taxon>Pseudomonadota</taxon>
        <taxon>Gammaproteobacteria</taxon>
        <taxon>Chromatiales</taxon>
        <taxon>Ectothiorhodospiraceae</taxon>
        <taxon>Ectothiorhodosinus</taxon>
    </lineage>
</organism>
<evidence type="ECO:0000313" key="4">
    <source>
        <dbReference type="Proteomes" id="UP000223759"/>
    </source>
</evidence>
<evidence type="ECO:0000256" key="1">
    <source>
        <dbReference type="SAM" id="SignalP"/>
    </source>
</evidence>
<sequence length="179" mass="19204">MLASLPMKILLITLLAMSGMCLAAASDAEPPFSSQDTEDCVAQATAQSLNLGDHAVLACVGRSAQACMMTPSGGSTLGMMACLDAELEYWNERLETAYVARLAMAKAQEGEGLNLRGTALSLQQTLQATYDSWLAFREAACLYEQAQWFGGSGGGPATLACYLHETARQTLKWEGWWAH</sequence>
<dbReference type="InterPro" id="IPR009739">
    <property type="entry name" value="LprI-like_N"/>
</dbReference>
<dbReference type="AlphaFoldDB" id="A0A1R3VV39"/>
<protein>
    <submittedName>
        <fullName evidence="3">Uncharacterized conserved protein YecT, DUF1311 family</fullName>
    </submittedName>
</protein>
<feature type="chain" id="PRO_5012435866" evidence="1">
    <location>
        <begin position="24"/>
        <end position="179"/>
    </location>
</feature>
<dbReference type="Proteomes" id="UP000223759">
    <property type="component" value="Unassembled WGS sequence"/>
</dbReference>
<feature type="signal peptide" evidence="1">
    <location>
        <begin position="1"/>
        <end position="23"/>
    </location>
</feature>
<dbReference type="STRING" id="233100.SAMN05216526_0954"/>
<dbReference type="EMBL" id="FTPK01000002">
    <property type="protein sequence ID" value="SIT68874.1"/>
    <property type="molecule type" value="Genomic_DNA"/>
</dbReference>
<dbReference type="Pfam" id="PF07007">
    <property type="entry name" value="LprI"/>
    <property type="match status" value="1"/>
</dbReference>
<evidence type="ECO:0000313" key="3">
    <source>
        <dbReference type="EMBL" id="SIT68874.1"/>
    </source>
</evidence>
<evidence type="ECO:0000259" key="2">
    <source>
        <dbReference type="Pfam" id="PF07007"/>
    </source>
</evidence>
<feature type="domain" description="Lysozyme inhibitor LprI-like N-terminal" evidence="2">
    <location>
        <begin position="67"/>
        <end position="170"/>
    </location>
</feature>
<keyword evidence="4" id="KW-1185">Reference proteome</keyword>
<reference evidence="3 4" key="1">
    <citation type="submission" date="2017-01" db="EMBL/GenBank/DDBJ databases">
        <authorList>
            <person name="Mah S.A."/>
            <person name="Swanson W.J."/>
            <person name="Moy G.W."/>
            <person name="Vacquier V.D."/>
        </authorList>
    </citation>
    <scope>NUCLEOTIDE SEQUENCE [LARGE SCALE GENOMIC DNA]</scope>
    <source>
        <strain evidence="3 4">M9</strain>
    </source>
</reference>
<name>A0A1R3VV39_9GAMM</name>
<accession>A0A1R3VV39</accession>